<sequence length="270" mass="27762">MLWVWFLLVAWGAAAVSCVRLCLVTAGAALRSSDAPGDPGAPLPRDLSLYETAFLAGGPHRVADLALVSMHLRRRLLLAHTGWATVVDPVGRDEVERTVIRAIGPEGQSRIAPIRAAAAAADTVRGLADRLVAAGLAVPHGTRTTLESAARGVRGAAVLVAVLAAVTALMPGQDTGDAGPVAAWFGLPLVLTLGCLAIARAENGPYSPWASPSGQRWLDSLPAPAHGADREMLAAVAVRGVAAVRDPRLRAALLGGRPARPLGRAPGAES</sequence>
<evidence type="ECO:0000313" key="1">
    <source>
        <dbReference type="EMBL" id="MBV7671826.1"/>
    </source>
</evidence>
<dbReference type="Proteomes" id="UP000735541">
    <property type="component" value="Unassembled WGS sequence"/>
</dbReference>
<accession>A0ABS6TUP9</accession>
<dbReference type="EMBL" id="JAHUVW010000001">
    <property type="protein sequence ID" value="MBV7671826.1"/>
    <property type="molecule type" value="Genomic_DNA"/>
</dbReference>
<name>A0ABS6TUP9_STRHA</name>
<keyword evidence="2" id="KW-1185">Reference proteome</keyword>
<organism evidence="1 2">
    <name type="scientific">Streptomyces halstedii</name>
    <dbReference type="NCBI Taxonomy" id="1944"/>
    <lineage>
        <taxon>Bacteria</taxon>
        <taxon>Bacillati</taxon>
        <taxon>Actinomycetota</taxon>
        <taxon>Actinomycetes</taxon>
        <taxon>Kitasatosporales</taxon>
        <taxon>Streptomycetaceae</taxon>
        <taxon>Streptomyces</taxon>
    </lineage>
</organism>
<evidence type="ECO:0000313" key="2">
    <source>
        <dbReference type="Proteomes" id="UP000735541"/>
    </source>
</evidence>
<dbReference type="InterPro" id="IPR026467">
    <property type="entry name" value="Ser/Gly_Cys_C_dom"/>
</dbReference>
<dbReference type="NCBIfam" id="TIGR04222">
    <property type="entry name" value="near_uncomplex"/>
    <property type="match status" value="1"/>
</dbReference>
<gene>
    <name evidence="1" type="ORF">STHAL_20470</name>
</gene>
<comment type="caution">
    <text evidence="1">The sequence shown here is derived from an EMBL/GenBank/DDBJ whole genome shotgun (WGS) entry which is preliminary data.</text>
</comment>
<proteinExistence type="predicted"/>
<reference evidence="1 2" key="1">
    <citation type="submission" date="2021-07" db="EMBL/GenBank/DDBJ databases">
        <title>Sequencing Streptomyces halstedii LGO-A4 genome an citrus endophytic actinomycete.</title>
        <authorList>
            <person name="Samborskyy M."/>
            <person name="Scott N."/>
            <person name="Deglau R."/>
            <person name="Dickens S."/>
            <person name="Oliveira L.G."/>
        </authorList>
    </citation>
    <scope>NUCLEOTIDE SEQUENCE [LARGE SCALE GENOMIC DNA]</scope>
    <source>
        <strain evidence="1 2">LGO-A4</strain>
    </source>
</reference>
<dbReference type="RefSeq" id="WP_228870554.1">
    <property type="nucleotide sequence ID" value="NZ_JAHUVW010000001.1"/>
</dbReference>
<protein>
    <submittedName>
        <fullName evidence="1">TIGR04222 domain-containing membrane protein</fullName>
    </submittedName>
</protein>